<dbReference type="OrthoDB" id="7851333at2"/>
<gene>
    <name evidence="2" type="ORF">Ga0058931_0182</name>
    <name evidence="3" type="ORF">HLUCCA05_12305</name>
</gene>
<dbReference type="RefSeq" id="WP_072244296.1">
    <property type="nucleotide sequence ID" value="NZ_FBYC01000001.1"/>
</dbReference>
<sequence>MRLIRPELTDALRRWSEVLASLGLSGFGLWMLQSHDRFIQILGTAIIATGLGLALVAWRRMRFHRDTDAPGIVQVVEGQISYFGPETGGFVGIGQVVELHLVDHGQTWRLVTPDESLHIPVAAQGSDALFDAFAQFAGLRMVDVLSALDHPQPARVLWLHPSRRPSRLAKA</sequence>
<name>A0A0P8AI02_9RHOB</name>
<feature type="transmembrane region" description="Helical" evidence="1">
    <location>
        <begin position="38"/>
        <end position="58"/>
    </location>
</feature>
<evidence type="ECO:0000313" key="5">
    <source>
        <dbReference type="Proteomes" id="UP000182045"/>
    </source>
</evidence>
<evidence type="ECO:0000313" key="2">
    <source>
        <dbReference type="EMBL" id="CUX79499.1"/>
    </source>
</evidence>
<feature type="transmembrane region" description="Helical" evidence="1">
    <location>
        <begin position="12"/>
        <end position="32"/>
    </location>
</feature>
<dbReference type="STRING" id="1666912.Ga0058931_0182"/>
<keyword evidence="1" id="KW-0472">Membrane</keyword>
<dbReference type="AlphaFoldDB" id="A0A0P8AI02"/>
<evidence type="ECO:0000313" key="4">
    <source>
        <dbReference type="Proteomes" id="UP000050413"/>
    </source>
</evidence>
<dbReference type="Proteomes" id="UP000182045">
    <property type="component" value="Unassembled WGS sequence"/>
</dbReference>
<protein>
    <submittedName>
        <fullName evidence="3">Uncharacterized protein</fullName>
    </submittedName>
</protein>
<reference evidence="2 5" key="2">
    <citation type="submission" date="2016-01" db="EMBL/GenBank/DDBJ databases">
        <authorList>
            <person name="Varghese N."/>
        </authorList>
    </citation>
    <scope>NUCLEOTIDE SEQUENCE [LARGE SCALE GENOMIC DNA]</scope>
    <source>
        <strain evidence="2 5">HL-91</strain>
    </source>
</reference>
<dbReference type="EMBL" id="LJSG01000007">
    <property type="protein sequence ID" value="KPP93955.1"/>
    <property type="molecule type" value="Genomic_DNA"/>
</dbReference>
<dbReference type="EMBL" id="FBYC01000001">
    <property type="protein sequence ID" value="CUX79499.1"/>
    <property type="molecule type" value="Genomic_DNA"/>
</dbReference>
<evidence type="ECO:0000313" key="3">
    <source>
        <dbReference type="EMBL" id="KPP93955.1"/>
    </source>
</evidence>
<keyword evidence="1" id="KW-1133">Transmembrane helix</keyword>
<dbReference type="PATRIC" id="fig|1666912.4.peg.16"/>
<comment type="caution">
    <text evidence="3">The sequence shown here is derived from an EMBL/GenBank/DDBJ whole genome shotgun (WGS) entry which is preliminary data.</text>
</comment>
<organism evidence="3 4">
    <name type="scientific">Roseibaca calidilacus</name>
    <dbReference type="NCBI Taxonomy" id="1666912"/>
    <lineage>
        <taxon>Bacteria</taxon>
        <taxon>Pseudomonadati</taxon>
        <taxon>Pseudomonadota</taxon>
        <taxon>Alphaproteobacteria</taxon>
        <taxon>Rhodobacterales</taxon>
        <taxon>Paracoccaceae</taxon>
        <taxon>Roseinatronobacter</taxon>
    </lineage>
</organism>
<proteinExistence type="predicted"/>
<keyword evidence="1" id="KW-0812">Transmembrane</keyword>
<dbReference type="Proteomes" id="UP000050413">
    <property type="component" value="Unassembled WGS sequence"/>
</dbReference>
<accession>A0A0P8AI02</accession>
<keyword evidence="5" id="KW-1185">Reference proteome</keyword>
<evidence type="ECO:0000256" key="1">
    <source>
        <dbReference type="SAM" id="Phobius"/>
    </source>
</evidence>
<reference evidence="3 4" key="1">
    <citation type="submission" date="2015-09" db="EMBL/GenBank/DDBJ databases">
        <title>Identification and resolution of microdiversity through metagenomic sequencing of parallel consortia.</title>
        <authorList>
            <person name="Nelson W.C."/>
            <person name="Romine M.F."/>
            <person name="Lindemann S.R."/>
        </authorList>
    </citation>
    <scope>NUCLEOTIDE SEQUENCE [LARGE SCALE GENOMIC DNA]</scope>
    <source>
        <strain evidence="3">HL-91</strain>
    </source>
</reference>